<evidence type="ECO:0000313" key="1">
    <source>
        <dbReference type="EMBL" id="BBC80890.1"/>
    </source>
</evidence>
<dbReference type="KEGG" id="aot:AcetOri_orf03865"/>
<reference evidence="1 2" key="1">
    <citation type="submission" date="2018-02" db="EMBL/GenBank/DDBJ databases">
        <title>Acetobacter orientalis genome.</title>
        <authorList>
            <person name="Nakashima N."/>
            <person name="Tamura T."/>
        </authorList>
    </citation>
    <scope>NUCLEOTIDE SEQUENCE [LARGE SCALE GENOMIC DNA]</scope>
    <source>
        <strain evidence="1 2">FAN1</strain>
    </source>
</reference>
<accession>A0A2Z5ZJV4</accession>
<dbReference type="EMBL" id="AP018515">
    <property type="protein sequence ID" value="BBC80890.1"/>
    <property type="molecule type" value="Genomic_DNA"/>
</dbReference>
<evidence type="ECO:0000313" key="2">
    <source>
        <dbReference type="Proteomes" id="UP000270034"/>
    </source>
</evidence>
<organism evidence="1 2">
    <name type="scientific">Acetobacter orientalis</name>
    <dbReference type="NCBI Taxonomy" id="146474"/>
    <lineage>
        <taxon>Bacteria</taxon>
        <taxon>Pseudomonadati</taxon>
        <taxon>Pseudomonadota</taxon>
        <taxon>Alphaproteobacteria</taxon>
        <taxon>Acetobacterales</taxon>
        <taxon>Acetobacteraceae</taxon>
        <taxon>Acetobacter</taxon>
    </lineage>
</organism>
<protein>
    <submittedName>
        <fullName evidence="1">Uncharacterized protein</fullName>
    </submittedName>
</protein>
<name>A0A2Z5ZJV4_9PROT</name>
<sequence>MQRERAGHVPTTFTPTPPVYFGVGTLYNKTVLFCYFCILPYVGGKNFIDQSVF</sequence>
<gene>
    <name evidence="1" type="ORF">AcetOrient_orf03865</name>
</gene>
<dbReference type="Proteomes" id="UP000270034">
    <property type="component" value="Chromosome"/>
</dbReference>
<dbReference type="AlphaFoldDB" id="A0A2Z5ZJV4"/>
<proteinExistence type="predicted"/>